<dbReference type="GO" id="GO:0016413">
    <property type="term" value="F:O-acetyltransferase activity"/>
    <property type="evidence" value="ECO:0007669"/>
    <property type="project" value="InterPro"/>
</dbReference>
<keyword evidence="6 7" id="KW-0472">Membrane</keyword>
<evidence type="ECO:0000256" key="1">
    <source>
        <dbReference type="ARBA" id="ARBA00004167"/>
    </source>
</evidence>
<evidence type="ECO:0000256" key="5">
    <source>
        <dbReference type="ARBA" id="ARBA00022989"/>
    </source>
</evidence>
<dbReference type="Pfam" id="PF14416">
    <property type="entry name" value="PMR5N"/>
    <property type="match status" value="1"/>
</dbReference>
<keyword evidence="11" id="KW-1185">Reference proteome</keyword>
<dbReference type="InterPro" id="IPR026057">
    <property type="entry name" value="TBL_C"/>
</dbReference>
<dbReference type="InterPro" id="IPR025846">
    <property type="entry name" value="TBL_N"/>
</dbReference>
<reference evidence="10 11" key="1">
    <citation type="submission" date="2024-01" db="EMBL/GenBank/DDBJ databases">
        <title>Genome assemblies of Stephania.</title>
        <authorList>
            <person name="Yang L."/>
        </authorList>
    </citation>
    <scope>NUCLEOTIDE SEQUENCE [LARGE SCALE GENOMIC DNA]</scope>
    <source>
        <strain evidence="10">JXDWG</strain>
        <tissue evidence="10">Leaf</tissue>
    </source>
</reference>
<dbReference type="AlphaFoldDB" id="A0AAP0NV76"/>
<gene>
    <name evidence="10" type="ORF">Scep_017727</name>
</gene>
<evidence type="ECO:0000256" key="7">
    <source>
        <dbReference type="SAM" id="Phobius"/>
    </source>
</evidence>
<dbReference type="InterPro" id="IPR029962">
    <property type="entry name" value="TBL"/>
</dbReference>
<dbReference type="PANTHER" id="PTHR32285:SF57">
    <property type="entry name" value="XYLOGLUCAN O-ACETYLTRANSFERASE 1"/>
    <property type="match status" value="1"/>
</dbReference>
<protein>
    <recommendedName>
        <fullName evidence="12">Trichome birefringence-like N-terminal domain-containing protein</fullName>
    </recommendedName>
</protein>
<feature type="transmembrane region" description="Helical" evidence="7">
    <location>
        <begin position="20"/>
        <end position="37"/>
    </location>
</feature>
<dbReference type="EMBL" id="JBBNAG010000007">
    <property type="protein sequence ID" value="KAK9119634.1"/>
    <property type="molecule type" value="Genomic_DNA"/>
</dbReference>
<evidence type="ECO:0000256" key="4">
    <source>
        <dbReference type="ARBA" id="ARBA00022968"/>
    </source>
</evidence>
<keyword evidence="3 7" id="KW-0812">Transmembrane</keyword>
<evidence type="ECO:0000313" key="11">
    <source>
        <dbReference type="Proteomes" id="UP001419268"/>
    </source>
</evidence>
<evidence type="ECO:0000256" key="2">
    <source>
        <dbReference type="ARBA" id="ARBA00007727"/>
    </source>
</evidence>
<evidence type="ECO:0000256" key="6">
    <source>
        <dbReference type="ARBA" id="ARBA00023136"/>
    </source>
</evidence>
<dbReference type="PANTHER" id="PTHR32285">
    <property type="entry name" value="PROTEIN TRICHOME BIREFRINGENCE-LIKE 9-RELATED"/>
    <property type="match status" value="1"/>
</dbReference>
<accession>A0AAP0NV76</accession>
<dbReference type="GO" id="GO:0005794">
    <property type="term" value="C:Golgi apparatus"/>
    <property type="evidence" value="ECO:0007669"/>
    <property type="project" value="TreeGrafter"/>
</dbReference>
<sequence length="430" mass="49378">MVTKLTFKDNSPHFLIKKLLPFALYAIIPLLLFRLYIHPIHSFKEQVPRIKEQVSEQKKIVEIASCDYTNGNWVHDKLGPLYNGTNCNTIKEGQNCISHGRPDMGFLYWRWKPKQCNLPRFQPLQFLNILSNKHLAFVGDSMARNQLESLLCLISSVSTPVLVCRDGDDNKFRKWHFPSHNLNVSVFWSPFLVKGVEKNVNLNHNKLFLDSIDGRWGGELDDMDMVVLSLGHWYLHPAVYYEGNTILGCHYCPGLNHTEIGFYDVFRKAWRTTLDTLLRRRGNGIVGKPIDVIVTTFSPSHFEGEWDKAGACPKKEPFKAGEREVEGMDEEMRRIGVEEVEMVKRKINNNGGSSKLRIEALDITRLSVMRGDGHPGPYMHAFPFANGVGERVQNDCVHWCLPGPIDTWNEIMLEVMKRWEAQTQPRSQVS</sequence>
<comment type="caution">
    <text evidence="10">The sequence shown here is derived from an EMBL/GenBank/DDBJ whole genome shotgun (WGS) entry which is preliminary data.</text>
</comment>
<evidence type="ECO:0000313" key="10">
    <source>
        <dbReference type="EMBL" id="KAK9119634.1"/>
    </source>
</evidence>
<organism evidence="10 11">
    <name type="scientific">Stephania cephalantha</name>
    <dbReference type="NCBI Taxonomy" id="152367"/>
    <lineage>
        <taxon>Eukaryota</taxon>
        <taxon>Viridiplantae</taxon>
        <taxon>Streptophyta</taxon>
        <taxon>Embryophyta</taxon>
        <taxon>Tracheophyta</taxon>
        <taxon>Spermatophyta</taxon>
        <taxon>Magnoliopsida</taxon>
        <taxon>Ranunculales</taxon>
        <taxon>Menispermaceae</taxon>
        <taxon>Menispermoideae</taxon>
        <taxon>Cissampelideae</taxon>
        <taxon>Stephania</taxon>
    </lineage>
</organism>
<keyword evidence="5 7" id="KW-1133">Transmembrane helix</keyword>
<comment type="subcellular location">
    <subcellularLocation>
        <location evidence="1">Membrane</location>
        <topology evidence="1">Single-pass membrane protein</topology>
    </subcellularLocation>
</comment>
<dbReference type="GO" id="GO:0016020">
    <property type="term" value="C:membrane"/>
    <property type="evidence" value="ECO:0007669"/>
    <property type="project" value="UniProtKB-SubCell"/>
</dbReference>
<evidence type="ECO:0000259" key="8">
    <source>
        <dbReference type="Pfam" id="PF13839"/>
    </source>
</evidence>
<comment type="similarity">
    <text evidence="2">Belongs to the PC-esterase family. TBL subfamily.</text>
</comment>
<keyword evidence="4" id="KW-0735">Signal-anchor</keyword>
<dbReference type="Proteomes" id="UP001419268">
    <property type="component" value="Unassembled WGS sequence"/>
</dbReference>
<proteinExistence type="inferred from homology"/>
<feature type="domain" description="Trichome birefringence-like N-terminal" evidence="9">
    <location>
        <begin position="65"/>
        <end position="117"/>
    </location>
</feature>
<evidence type="ECO:0000256" key="3">
    <source>
        <dbReference type="ARBA" id="ARBA00022692"/>
    </source>
</evidence>
<feature type="domain" description="Trichome birefringence-like C-terminal" evidence="8">
    <location>
        <begin position="118"/>
        <end position="414"/>
    </location>
</feature>
<evidence type="ECO:0000259" key="9">
    <source>
        <dbReference type="Pfam" id="PF14416"/>
    </source>
</evidence>
<name>A0AAP0NV76_9MAGN</name>
<dbReference type="Pfam" id="PF13839">
    <property type="entry name" value="PC-Esterase"/>
    <property type="match status" value="1"/>
</dbReference>
<evidence type="ECO:0008006" key="12">
    <source>
        <dbReference type="Google" id="ProtNLM"/>
    </source>
</evidence>